<organism evidence="2 3">
    <name type="scientific">Immundisolibacter cernigliae</name>
    <dbReference type="NCBI Taxonomy" id="1810504"/>
    <lineage>
        <taxon>Bacteria</taxon>
        <taxon>Pseudomonadati</taxon>
        <taxon>Pseudomonadota</taxon>
        <taxon>Gammaproteobacteria</taxon>
        <taxon>Immundisolibacterales</taxon>
        <taxon>Immundisolibacteraceae</taxon>
        <taxon>Immundisolibacter</taxon>
    </lineage>
</organism>
<dbReference type="STRING" id="1810504.PG2T_14610"/>
<dbReference type="RefSeq" id="WP_068807135.1">
    <property type="nucleotide sequence ID" value="NZ_CP014671.1"/>
</dbReference>
<protein>
    <submittedName>
        <fullName evidence="2">Putative Fe-S cluster assembly protein SufT</fullName>
    </submittedName>
</protein>
<dbReference type="AlphaFoldDB" id="A0A1B1YWY3"/>
<dbReference type="InterPro" id="IPR052339">
    <property type="entry name" value="Fe-S_Maturation_MIP18"/>
</dbReference>
<proteinExistence type="predicted"/>
<gene>
    <name evidence="2" type="ORF">PG2T_14610</name>
</gene>
<dbReference type="KEGG" id="gbi:PG2T_14610"/>
<dbReference type="OrthoDB" id="9805360at2"/>
<keyword evidence="3" id="KW-1185">Reference proteome</keyword>
<feature type="domain" description="MIP18 family-like" evidence="1">
    <location>
        <begin position="85"/>
        <end position="161"/>
    </location>
</feature>
<dbReference type="Pfam" id="PF01883">
    <property type="entry name" value="FeS_assembly_P"/>
    <property type="match status" value="1"/>
</dbReference>
<dbReference type="Proteomes" id="UP000092952">
    <property type="component" value="Chromosome"/>
</dbReference>
<sequence length="183" mass="19871">MTERETVVLSRDCKALFVPLGIQVNAKKGTEVTLLQQLGGSYTVLLEGQMARIDAKDADALGKTRVPLPAENFHGAVSQQAVEDLVWQHLRTCYDPEIPVDIVELGLIYGCDVESIGKDRYRVEVKMTLTAPGCGMGDVIAEDVKEKLLVIPGVADAAVEVVLDPPWTADMMSEAARLQTGMM</sequence>
<dbReference type="PANTHER" id="PTHR42831:SF1">
    <property type="entry name" value="FE-S PROTEIN MATURATION AUXILIARY FACTOR YITW"/>
    <property type="match status" value="1"/>
</dbReference>
<evidence type="ECO:0000259" key="1">
    <source>
        <dbReference type="Pfam" id="PF01883"/>
    </source>
</evidence>
<dbReference type="EMBL" id="CP014671">
    <property type="protein sequence ID" value="ANX05292.1"/>
    <property type="molecule type" value="Genomic_DNA"/>
</dbReference>
<accession>A0A1B1YWY3</accession>
<dbReference type="InterPro" id="IPR034904">
    <property type="entry name" value="FSCA_dom_sf"/>
</dbReference>
<dbReference type="SUPFAM" id="SSF117916">
    <property type="entry name" value="Fe-S cluster assembly (FSCA) domain-like"/>
    <property type="match status" value="1"/>
</dbReference>
<dbReference type="InParanoid" id="A0A1B1YWY3"/>
<dbReference type="InterPro" id="IPR002744">
    <property type="entry name" value="MIP18-like"/>
</dbReference>
<dbReference type="InterPro" id="IPR017776">
    <property type="entry name" value="FeS_assembly_SufT_put"/>
</dbReference>
<evidence type="ECO:0000313" key="2">
    <source>
        <dbReference type="EMBL" id="ANX05292.1"/>
    </source>
</evidence>
<reference evidence="3" key="1">
    <citation type="submission" date="2016-03" db="EMBL/GenBank/DDBJ databases">
        <title>Complete genome sequence of Solimmundus cernigliae, representing a novel lineage of polycyclic aromatic hydrocarbon degraders within the Gammaproteobacteria.</title>
        <authorList>
            <person name="Singleton D.R."/>
            <person name="Dickey A.N."/>
            <person name="Scholl E.H."/>
            <person name="Wright F.A."/>
            <person name="Aitken M.D."/>
        </authorList>
    </citation>
    <scope>NUCLEOTIDE SEQUENCE [LARGE SCALE GENOMIC DNA]</scope>
    <source>
        <strain evidence="3">TR3.2</strain>
    </source>
</reference>
<name>A0A1B1YWY3_9GAMM</name>
<dbReference type="Gene3D" id="3.30.300.130">
    <property type="entry name" value="Fe-S cluster assembly (FSCA)"/>
    <property type="match status" value="1"/>
</dbReference>
<dbReference type="NCBIfam" id="TIGR03406">
    <property type="entry name" value="FeS_long_SufT"/>
    <property type="match status" value="1"/>
</dbReference>
<dbReference type="PANTHER" id="PTHR42831">
    <property type="entry name" value="FE-S PROTEIN MATURATION AUXILIARY FACTOR YITW"/>
    <property type="match status" value="1"/>
</dbReference>
<evidence type="ECO:0000313" key="3">
    <source>
        <dbReference type="Proteomes" id="UP000092952"/>
    </source>
</evidence>